<dbReference type="InterPro" id="IPR046516">
    <property type="entry name" value="DUF6694"/>
</dbReference>
<accession>A0A2S9T555</accession>
<dbReference type="RefSeq" id="WP_105915750.1">
    <property type="nucleotide sequence ID" value="NZ_NXGE01000005.1"/>
</dbReference>
<dbReference type="AlphaFoldDB" id="A0A2S9T555"/>
<name>A0A2S9T555_9BACT</name>
<reference evidence="2 3" key="1">
    <citation type="submission" date="2017-09" db="EMBL/GenBank/DDBJ databases">
        <title>Reassesment of A. cryaerophilus.</title>
        <authorList>
            <person name="Perez-Cataluna A."/>
            <person name="Collado L."/>
            <person name="Salgado O."/>
            <person name="Lefinanco V."/>
            <person name="Figueras M.J."/>
        </authorList>
    </citation>
    <scope>NUCLEOTIDE SEQUENCE [LARGE SCALE GENOMIC DNA]</scope>
    <source>
        <strain evidence="2 3">LMG 10210</strain>
    </source>
</reference>
<dbReference type="EMBL" id="NXGE01000005">
    <property type="protein sequence ID" value="PRM93975.1"/>
    <property type="molecule type" value="Genomic_DNA"/>
</dbReference>
<dbReference type="PROSITE" id="PS51257">
    <property type="entry name" value="PROKAR_LIPOPROTEIN"/>
    <property type="match status" value="1"/>
</dbReference>
<feature type="coiled-coil region" evidence="1">
    <location>
        <begin position="94"/>
        <end position="140"/>
    </location>
</feature>
<dbReference type="Proteomes" id="UP000238281">
    <property type="component" value="Unassembled WGS sequence"/>
</dbReference>
<evidence type="ECO:0000313" key="3">
    <source>
        <dbReference type="Proteomes" id="UP000238281"/>
    </source>
</evidence>
<proteinExistence type="predicted"/>
<dbReference type="Pfam" id="PF20404">
    <property type="entry name" value="DUF6694"/>
    <property type="match status" value="1"/>
</dbReference>
<gene>
    <name evidence="2" type="ORF">CJ673_08395</name>
</gene>
<protein>
    <recommendedName>
        <fullName evidence="4">Lipoprotein</fullName>
    </recommendedName>
</protein>
<sequence>MFKRILASIVIAFFIIGCGSPRIDTSSDEKMKASIEEIKKSLSDEKRKDFEDALKVVYFSKVNFDLKSIMALGAEGTAEKIKEEGKALISNKTADEVISEAKKIKEKIFEEEKKKALEEIKALEEKKEQAQKSVEELKKIVVGDLTFNREKNQYSSYLKPTIIINLKNNTDKAIARVYAVGTIKTEGREVPWIKEDFNYMIDGGIEPGETNTSSLSPNMFSSWGTANIGENATFTVKIVRIDGADGNIIASIQEFSEKDNQRLEDLKTKYINK</sequence>
<evidence type="ECO:0000313" key="2">
    <source>
        <dbReference type="EMBL" id="PRM93975.1"/>
    </source>
</evidence>
<evidence type="ECO:0008006" key="4">
    <source>
        <dbReference type="Google" id="ProtNLM"/>
    </source>
</evidence>
<keyword evidence="1" id="KW-0175">Coiled coil</keyword>
<evidence type="ECO:0000256" key="1">
    <source>
        <dbReference type="SAM" id="Coils"/>
    </source>
</evidence>
<organism evidence="2 3">
    <name type="scientific">Aliarcobacter cryaerophilus</name>
    <dbReference type="NCBI Taxonomy" id="28198"/>
    <lineage>
        <taxon>Bacteria</taxon>
        <taxon>Pseudomonadati</taxon>
        <taxon>Campylobacterota</taxon>
        <taxon>Epsilonproteobacteria</taxon>
        <taxon>Campylobacterales</taxon>
        <taxon>Arcobacteraceae</taxon>
        <taxon>Aliarcobacter</taxon>
    </lineage>
</organism>
<comment type="caution">
    <text evidence="2">The sequence shown here is derived from an EMBL/GenBank/DDBJ whole genome shotgun (WGS) entry which is preliminary data.</text>
</comment>